<reference evidence="1" key="1">
    <citation type="submission" date="2018-04" db="EMBL/GenBank/DDBJ databases">
        <title>Transcriptome assembly of Sipha flava.</title>
        <authorList>
            <person name="Scully E.D."/>
            <person name="Geib S.M."/>
            <person name="Palmer N.A."/>
            <person name="Koch K."/>
            <person name="Bradshaw J."/>
            <person name="Heng-Moss T."/>
            <person name="Sarath G."/>
        </authorList>
    </citation>
    <scope>NUCLEOTIDE SEQUENCE</scope>
</reference>
<proteinExistence type="predicted"/>
<sequence>MPENLSSRRFQYADDTALAVQSIDFKTCEDKINKDLATLLEYYKKWKLKSNPSKTELIIFHLNNKLVNQKLNINFDGIQIQHNIAPKYLGVNLDRSLTYRVHLERIAQKLSTRNNIIIKLTGSGWGGNANSLRTATLALVYSTAEYCCPVWLNSCHVSKIDEQLNRSMIIISGTLKSTPLPWLPVLTNIPPPHIRREDFLRREWEKYTKTPSIPLYDDIKNLPPLRLKSRNPGWPDNSGTYLTINDRWKREWSTKKPYNYELVENPDLKLPGFNLPRIEWSRLNRFRCGQGRSNHLMKKWKLTNSELCEDDGMIQTMKNLVEECPTYHFPGGINSLHVLEGGAVRWLSELEKEV</sequence>
<dbReference type="InterPro" id="IPR052560">
    <property type="entry name" value="RdDP_mobile_element"/>
</dbReference>
<evidence type="ECO:0000313" key="1">
    <source>
        <dbReference type="EMBL" id="MBY80045.1"/>
    </source>
</evidence>
<dbReference type="PANTHER" id="PTHR36688">
    <property type="entry name" value="ENDO/EXONUCLEASE/PHOSPHATASE DOMAIN-CONTAINING PROTEIN"/>
    <property type="match status" value="1"/>
</dbReference>
<protein>
    <submittedName>
        <fullName evidence="1">Retrovirus-related Pol polyprotein from type-1 retrotransposable element R1 4</fullName>
    </submittedName>
</protein>
<dbReference type="EMBL" id="GGMS01010842">
    <property type="protein sequence ID" value="MBY80045.1"/>
    <property type="molecule type" value="Transcribed_RNA"/>
</dbReference>
<gene>
    <name evidence="1" type="primary">PO14_2</name>
    <name evidence="1" type="ORF">g.50485</name>
</gene>
<dbReference type="OrthoDB" id="6602578at2759"/>
<dbReference type="AlphaFoldDB" id="A0A2S2QQN3"/>
<organism evidence="1">
    <name type="scientific">Sipha flava</name>
    <name type="common">yellow sugarcane aphid</name>
    <dbReference type="NCBI Taxonomy" id="143950"/>
    <lineage>
        <taxon>Eukaryota</taxon>
        <taxon>Metazoa</taxon>
        <taxon>Ecdysozoa</taxon>
        <taxon>Arthropoda</taxon>
        <taxon>Hexapoda</taxon>
        <taxon>Insecta</taxon>
        <taxon>Pterygota</taxon>
        <taxon>Neoptera</taxon>
        <taxon>Paraneoptera</taxon>
        <taxon>Hemiptera</taxon>
        <taxon>Sternorrhyncha</taxon>
        <taxon>Aphidomorpha</taxon>
        <taxon>Aphidoidea</taxon>
        <taxon>Aphididae</taxon>
        <taxon>Sipha</taxon>
    </lineage>
</organism>
<accession>A0A2S2QQN3</accession>
<dbReference type="PANTHER" id="PTHR36688:SF2">
    <property type="entry name" value="ENDONUCLEASE_EXONUCLEASE_PHOSPHATASE DOMAIN-CONTAINING PROTEIN"/>
    <property type="match status" value="1"/>
</dbReference>
<name>A0A2S2QQN3_9HEMI</name>